<dbReference type="GO" id="GO:0003677">
    <property type="term" value="F:DNA binding"/>
    <property type="evidence" value="ECO:0007669"/>
    <property type="project" value="InterPro"/>
</dbReference>
<dbReference type="Pfam" id="PF00589">
    <property type="entry name" value="Phage_integrase"/>
    <property type="match status" value="1"/>
</dbReference>
<dbReference type="InterPro" id="IPR011010">
    <property type="entry name" value="DNA_brk_join_enz"/>
</dbReference>
<dbReference type="Gene3D" id="1.10.443.10">
    <property type="entry name" value="Intergrase catalytic core"/>
    <property type="match status" value="1"/>
</dbReference>
<gene>
    <name evidence="3" type="ORF">S03H2_45365</name>
</gene>
<feature type="non-terminal residue" evidence="3">
    <location>
        <position position="1"/>
    </location>
</feature>
<reference evidence="3" key="1">
    <citation type="journal article" date="2014" name="Front. Microbiol.">
        <title>High frequency of phylogenetically diverse reductive dehalogenase-homologous genes in deep subseafloor sedimentary metagenomes.</title>
        <authorList>
            <person name="Kawai M."/>
            <person name="Futagami T."/>
            <person name="Toyoda A."/>
            <person name="Takaki Y."/>
            <person name="Nishi S."/>
            <person name="Hori S."/>
            <person name="Arai W."/>
            <person name="Tsubouchi T."/>
            <person name="Morono Y."/>
            <person name="Uchiyama I."/>
            <person name="Ito T."/>
            <person name="Fujiyama A."/>
            <person name="Inagaki F."/>
            <person name="Takami H."/>
        </authorList>
    </citation>
    <scope>NUCLEOTIDE SEQUENCE</scope>
    <source>
        <strain evidence="3">Expedition CK06-06</strain>
    </source>
</reference>
<evidence type="ECO:0000313" key="3">
    <source>
        <dbReference type="EMBL" id="GAH70443.1"/>
    </source>
</evidence>
<evidence type="ECO:0000256" key="1">
    <source>
        <dbReference type="ARBA" id="ARBA00023172"/>
    </source>
</evidence>
<dbReference type="InterPro" id="IPR013762">
    <property type="entry name" value="Integrase-like_cat_sf"/>
</dbReference>
<dbReference type="GO" id="GO:0006310">
    <property type="term" value="P:DNA recombination"/>
    <property type="evidence" value="ECO:0007669"/>
    <property type="project" value="UniProtKB-KW"/>
</dbReference>
<evidence type="ECO:0000259" key="2">
    <source>
        <dbReference type="PROSITE" id="PS51898"/>
    </source>
</evidence>
<proteinExistence type="predicted"/>
<dbReference type="EMBL" id="BARU01028423">
    <property type="protein sequence ID" value="GAH70443.1"/>
    <property type="molecule type" value="Genomic_DNA"/>
</dbReference>
<dbReference type="SUPFAM" id="SSF56349">
    <property type="entry name" value="DNA breaking-rejoining enzymes"/>
    <property type="match status" value="1"/>
</dbReference>
<protein>
    <recommendedName>
        <fullName evidence="2">Tyr recombinase domain-containing protein</fullName>
    </recommendedName>
</protein>
<sequence length="135" mass="14919">NLVASNNGKSDYVFLGQRGVLTPSGIYRIVSKYLRVAGITPPKMGPHRLRHAFGRNYILNGGDTRSLQEIMGHESISVTEEYIALSPEEVQAKHHRFTPLRSAHAAAQGSFFDKSKVIEEAEAILAQEGGETWLK</sequence>
<dbReference type="GO" id="GO:0015074">
    <property type="term" value="P:DNA integration"/>
    <property type="evidence" value="ECO:0007669"/>
    <property type="project" value="InterPro"/>
</dbReference>
<accession>X1JL18</accession>
<keyword evidence="1" id="KW-0233">DNA recombination</keyword>
<feature type="domain" description="Tyr recombinase" evidence="2">
    <location>
        <begin position="1"/>
        <end position="95"/>
    </location>
</feature>
<dbReference type="PROSITE" id="PS51898">
    <property type="entry name" value="TYR_RECOMBINASE"/>
    <property type="match status" value="1"/>
</dbReference>
<comment type="caution">
    <text evidence="3">The sequence shown here is derived from an EMBL/GenBank/DDBJ whole genome shotgun (WGS) entry which is preliminary data.</text>
</comment>
<name>X1JL18_9ZZZZ</name>
<dbReference type="AlphaFoldDB" id="X1JL18"/>
<dbReference type="InterPro" id="IPR002104">
    <property type="entry name" value="Integrase_catalytic"/>
</dbReference>
<organism evidence="3">
    <name type="scientific">marine sediment metagenome</name>
    <dbReference type="NCBI Taxonomy" id="412755"/>
    <lineage>
        <taxon>unclassified sequences</taxon>
        <taxon>metagenomes</taxon>
        <taxon>ecological metagenomes</taxon>
    </lineage>
</organism>